<organism evidence="3 4">
    <name type="scientific">Striga hermonthica</name>
    <name type="common">Purple witchweed</name>
    <name type="synonym">Buchnera hermonthica</name>
    <dbReference type="NCBI Taxonomy" id="68872"/>
    <lineage>
        <taxon>Eukaryota</taxon>
        <taxon>Viridiplantae</taxon>
        <taxon>Streptophyta</taxon>
        <taxon>Embryophyta</taxon>
        <taxon>Tracheophyta</taxon>
        <taxon>Spermatophyta</taxon>
        <taxon>Magnoliopsida</taxon>
        <taxon>eudicotyledons</taxon>
        <taxon>Gunneridae</taxon>
        <taxon>Pentapetalae</taxon>
        <taxon>asterids</taxon>
        <taxon>lamiids</taxon>
        <taxon>Lamiales</taxon>
        <taxon>Orobanchaceae</taxon>
        <taxon>Buchnereae</taxon>
        <taxon>Striga</taxon>
    </lineage>
</organism>
<dbReference type="OrthoDB" id="1739364at2759"/>
<feature type="coiled-coil region" evidence="1">
    <location>
        <begin position="82"/>
        <end position="116"/>
    </location>
</feature>
<dbReference type="EMBL" id="CACSLK010034598">
    <property type="protein sequence ID" value="CAA0841742.1"/>
    <property type="molecule type" value="Genomic_DNA"/>
</dbReference>
<evidence type="ECO:0008006" key="5">
    <source>
        <dbReference type="Google" id="ProtNLM"/>
    </source>
</evidence>
<sequence>CAQTSEAMQKLQNEVFRLSRANRMLNEQASSFSVAKDCELDTAKARTCILESNVKLAKQDGLEKTQIIECLGSELFSTQKLLAERNKEILNLKTEVDRLMNEHASMESKLRENSAEITAEAVRKLNKGKADLHELLSLGRQHGDLTGIGYTGKEENPESSTEASNAKHPGLGFADKLGVEGMSLHGKPSRNMLGRFVKSTVSKPLSPKSSLKVHLPVQKPVRKIHHNFVPICHYCGVTGHIRPKCYKMQHNICTGNVFNWNSSGIPVNVHVISRQFININHVL</sequence>
<accession>A0A9N7NZC8</accession>
<protein>
    <recommendedName>
        <fullName evidence="5">CCHC-type domain-containing protein</fullName>
    </recommendedName>
</protein>
<reference evidence="3" key="1">
    <citation type="submission" date="2019-12" db="EMBL/GenBank/DDBJ databases">
        <authorList>
            <person name="Scholes J."/>
        </authorList>
    </citation>
    <scope>NUCLEOTIDE SEQUENCE</scope>
</reference>
<keyword evidence="1" id="KW-0175">Coiled coil</keyword>
<feature type="non-terminal residue" evidence="3">
    <location>
        <position position="1"/>
    </location>
</feature>
<evidence type="ECO:0000313" key="4">
    <source>
        <dbReference type="Proteomes" id="UP001153555"/>
    </source>
</evidence>
<comment type="caution">
    <text evidence="3">The sequence shown here is derived from an EMBL/GenBank/DDBJ whole genome shotgun (WGS) entry which is preliminary data.</text>
</comment>
<name>A0A9N7NZC8_STRHE</name>
<feature type="non-terminal residue" evidence="3">
    <location>
        <position position="283"/>
    </location>
</feature>
<feature type="coiled-coil region" evidence="1">
    <location>
        <begin position="1"/>
        <end position="28"/>
    </location>
</feature>
<keyword evidence="4" id="KW-1185">Reference proteome</keyword>
<evidence type="ECO:0000256" key="2">
    <source>
        <dbReference type="SAM" id="MobiDB-lite"/>
    </source>
</evidence>
<dbReference type="AlphaFoldDB" id="A0A9N7NZC8"/>
<dbReference type="Proteomes" id="UP001153555">
    <property type="component" value="Unassembled WGS sequence"/>
</dbReference>
<evidence type="ECO:0000256" key="1">
    <source>
        <dbReference type="SAM" id="Coils"/>
    </source>
</evidence>
<evidence type="ECO:0000313" key="3">
    <source>
        <dbReference type="EMBL" id="CAA0841742.1"/>
    </source>
</evidence>
<feature type="region of interest" description="Disordered" evidence="2">
    <location>
        <begin position="147"/>
        <end position="170"/>
    </location>
</feature>
<proteinExistence type="predicted"/>
<gene>
    <name evidence="3" type="ORF">SHERM_07617</name>
</gene>